<dbReference type="Proteomes" id="UP000030002">
    <property type="component" value="Unassembled WGS sequence"/>
</dbReference>
<evidence type="ECO:0008006" key="5">
    <source>
        <dbReference type="Google" id="ProtNLM"/>
    </source>
</evidence>
<dbReference type="OrthoDB" id="4872212at2"/>
<dbReference type="AlphaFoldDB" id="A0A0A0J792"/>
<organism evidence="3 4">
    <name type="scientific">Knoellia sinensis KCTC 19936</name>
    <dbReference type="NCBI Taxonomy" id="1385520"/>
    <lineage>
        <taxon>Bacteria</taxon>
        <taxon>Bacillati</taxon>
        <taxon>Actinomycetota</taxon>
        <taxon>Actinomycetes</taxon>
        <taxon>Micrococcales</taxon>
        <taxon>Intrasporangiaceae</taxon>
        <taxon>Knoellia</taxon>
    </lineage>
</organism>
<comment type="caution">
    <text evidence="3">The sequence shown here is derived from an EMBL/GenBank/DDBJ whole genome shotgun (WGS) entry which is preliminary data.</text>
</comment>
<reference evidence="3 4" key="1">
    <citation type="submission" date="2013-08" db="EMBL/GenBank/DDBJ databases">
        <title>The genome sequence of Knoellia sinensis.</title>
        <authorList>
            <person name="Zhu W."/>
            <person name="Wang G."/>
        </authorList>
    </citation>
    <scope>NUCLEOTIDE SEQUENCE [LARGE SCALE GENOMIC DNA]</scope>
    <source>
        <strain evidence="3 4">KCTC 19936</strain>
    </source>
</reference>
<keyword evidence="1" id="KW-1133">Transmembrane helix</keyword>
<keyword evidence="1" id="KW-0472">Membrane</keyword>
<evidence type="ECO:0000313" key="3">
    <source>
        <dbReference type="EMBL" id="KGN33003.1"/>
    </source>
</evidence>
<evidence type="ECO:0000313" key="4">
    <source>
        <dbReference type="Proteomes" id="UP000030002"/>
    </source>
</evidence>
<keyword evidence="1" id="KW-0812">Transmembrane</keyword>
<feature type="transmembrane region" description="Helical" evidence="1">
    <location>
        <begin position="68"/>
        <end position="89"/>
    </location>
</feature>
<name>A0A0A0J792_9MICO</name>
<evidence type="ECO:0000256" key="1">
    <source>
        <dbReference type="SAM" id="Phobius"/>
    </source>
</evidence>
<proteinExistence type="predicted"/>
<sequence length="100" mass="9780">MSHTTSIRRAAATCGAAGIIALTMAAPASARPDPGTGEKPRCTTSCYEGGTAPTGPIGPNTVEGGVEFLQLGAGVLAGIAVVGAGAVLVSRRHHHAAHPA</sequence>
<dbReference type="eggNOG" id="ENOG5031WMQ">
    <property type="taxonomic scope" value="Bacteria"/>
</dbReference>
<protein>
    <recommendedName>
        <fullName evidence="5">Gram-positive cocci surface proteins LPxTG domain-containing protein</fullName>
    </recommendedName>
</protein>
<feature type="chain" id="PRO_5001971115" description="Gram-positive cocci surface proteins LPxTG domain-containing protein" evidence="2">
    <location>
        <begin position="31"/>
        <end position="100"/>
    </location>
</feature>
<keyword evidence="4" id="KW-1185">Reference proteome</keyword>
<dbReference type="STRING" id="1385520.N802_15535"/>
<dbReference type="RefSeq" id="WP_035914615.1">
    <property type="nucleotide sequence ID" value="NZ_AVPJ01000005.1"/>
</dbReference>
<feature type="signal peptide" evidence="2">
    <location>
        <begin position="1"/>
        <end position="30"/>
    </location>
</feature>
<evidence type="ECO:0000256" key="2">
    <source>
        <dbReference type="SAM" id="SignalP"/>
    </source>
</evidence>
<keyword evidence="2" id="KW-0732">Signal</keyword>
<gene>
    <name evidence="3" type="ORF">N802_15535</name>
</gene>
<accession>A0A0A0J792</accession>
<dbReference type="EMBL" id="AVPJ01000005">
    <property type="protein sequence ID" value="KGN33003.1"/>
    <property type="molecule type" value="Genomic_DNA"/>
</dbReference>